<reference evidence="1 2" key="1">
    <citation type="submission" date="2019-09" db="EMBL/GenBank/DDBJ databases">
        <title>Mumia zhuanghuii sp. nov. isolated from the intestinal contents of plateau pika (Ochotona curzoniae) in the Qinghai-Tibet plateau of China.</title>
        <authorList>
            <person name="Tian Z."/>
        </authorList>
    </citation>
    <scope>NUCLEOTIDE SEQUENCE [LARGE SCALE GENOMIC DNA]</scope>
    <source>
        <strain evidence="2">350</strain>
    </source>
</reference>
<dbReference type="EMBL" id="VDFQ02000005">
    <property type="protein sequence ID" value="KAA1420743.1"/>
    <property type="molecule type" value="Genomic_DNA"/>
</dbReference>
<protein>
    <submittedName>
        <fullName evidence="1">3-methyladenine DNA glycosylase</fullName>
    </submittedName>
</protein>
<dbReference type="OrthoDB" id="9790578at2"/>
<sequence>MRPVWVTLDEDDWRERAVRHSERAEPFVAGRRERRARGEKHPVDDFLFEYYGYSPARLSRWHPGAGVLLGGDASDYAALGAYTTYAAGVGADLNRLAGRREGMEWIRGLLTMTATRPARTDCFGLHEWAMVYRQPPGEVRHDWPLRLGAGGTDAVVEAHQLRCTHIDAYRFFTPPAAPLNSLTPTRATQRTLEQPGCLHANMDLYKWASKLAPYGDSDLLLDCFALARDVRELDMRAAPYDLSGLGYEPVRIETADGKAEYVRLQRAHAERAAVLRARLLADYEHVLSFG</sequence>
<gene>
    <name evidence="1" type="ORF">FE697_015790</name>
</gene>
<proteinExistence type="predicted"/>
<organism evidence="1 2">
    <name type="scientific">Mumia zhuanghuii</name>
    <dbReference type="NCBI Taxonomy" id="2585211"/>
    <lineage>
        <taxon>Bacteria</taxon>
        <taxon>Bacillati</taxon>
        <taxon>Actinomycetota</taxon>
        <taxon>Actinomycetes</taxon>
        <taxon>Propionibacteriales</taxon>
        <taxon>Nocardioidaceae</taxon>
        <taxon>Mumia</taxon>
    </lineage>
</organism>
<name>A0A5Q6RRM6_9ACTN</name>
<evidence type="ECO:0000313" key="2">
    <source>
        <dbReference type="Proteomes" id="UP000307768"/>
    </source>
</evidence>
<comment type="caution">
    <text evidence="1">The sequence shown here is derived from an EMBL/GenBank/DDBJ whole genome shotgun (WGS) entry which is preliminary data.</text>
</comment>
<dbReference type="Proteomes" id="UP000307768">
    <property type="component" value="Unassembled WGS sequence"/>
</dbReference>
<dbReference type="AlphaFoldDB" id="A0A5Q6RRM6"/>
<evidence type="ECO:0000313" key="1">
    <source>
        <dbReference type="EMBL" id="KAA1420743.1"/>
    </source>
</evidence>
<accession>A0A5Q6RRM6</accession>